<keyword evidence="2" id="KW-0732">Signal</keyword>
<feature type="signal peptide" evidence="2">
    <location>
        <begin position="1"/>
        <end position="31"/>
    </location>
</feature>
<dbReference type="EMBL" id="JBHRYF010000022">
    <property type="protein sequence ID" value="MFC3661501.1"/>
    <property type="molecule type" value="Genomic_DNA"/>
</dbReference>
<dbReference type="Proteomes" id="UP001595724">
    <property type="component" value="Unassembled WGS sequence"/>
</dbReference>
<dbReference type="Gene3D" id="3.40.390.10">
    <property type="entry name" value="Collagenase (Catalytic Domain)"/>
    <property type="match status" value="1"/>
</dbReference>
<feature type="chain" id="PRO_5046674027" description="M6 family metalloprotease domain-containing protein" evidence="2">
    <location>
        <begin position="32"/>
        <end position="538"/>
    </location>
</feature>
<dbReference type="SUPFAM" id="SSF55486">
    <property type="entry name" value="Metalloproteases ('zincins'), catalytic domain"/>
    <property type="match status" value="1"/>
</dbReference>
<feature type="compositionally biased region" description="Low complexity" evidence="1">
    <location>
        <begin position="512"/>
        <end position="521"/>
    </location>
</feature>
<dbReference type="PANTHER" id="PTHR41775:SF1">
    <property type="entry name" value="PEPTIDASE M6-LIKE DOMAIN-CONTAINING PROTEIN"/>
    <property type="match status" value="1"/>
</dbReference>
<accession>A0ABV7UY11</accession>
<feature type="compositionally biased region" description="Low complexity" evidence="1">
    <location>
        <begin position="529"/>
        <end position="538"/>
    </location>
</feature>
<comment type="caution">
    <text evidence="3">The sequence shown here is derived from an EMBL/GenBank/DDBJ whole genome shotgun (WGS) entry which is preliminary data.</text>
</comment>
<dbReference type="InterPro" id="IPR024079">
    <property type="entry name" value="MetalloPept_cat_dom_sf"/>
</dbReference>
<evidence type="ECO:0000313" key="4">
    <source>
        <dbReference type="Proteomes" id="UP001595724"/>
    </source>
</evidence>
<dbReference type="PANTHER" id="PTHR41775">
    <property type="entry name" value="SECRETED PROTEIN-RELATED"/>
    <property type="match status" value="1"/>
</dbReference>
<dbReference type="PROSITE" id="PS51257">
    <property type="entry name" value="PROKAR_LIPOPROTEIN"/>
    <property type="match status" value="1"/>
</dbReference>
<evidence type="ECO:0000256" key="1">
    <source>
        <dbReference type="SAM" id="MobiDB-lite"/>
    </source>
</evidence>
<feature type="region of interest" description="Disordered" evidence="1">
    <location>
        <begin position="493"/>
        <end position="538"/>
    </location>
</feature>
<gene>
    <name evidence="3" type="ORF">ACFOM9_15685</name>
</gene>
<name>A0ABV7UY11_9GAMM</name>
<reference evidence="4" key="1">
    <citation type="journal article" date="2019" name="Int. J. Syst. Evol. Microbiol.">
        <title>The Global Catalogue of Microorganisms (GCM) 10K type strain sequencing project: providing services to taxonomists for standard genome sequencing and annotation.</title>
        <authorList>
            <consortium name="The Broad Institute Genomics Platform"/>
            <consortium name="The Broad Institute Genome Sequencing Center for Infectious Disease"/>
            <person name="Wu L."/>
            <person name="Ma J."/>
        </authorList>
    </citation>
    <scope>NUCLEOTIDE SEQUENCE [LARGE SCALE GENOMIC DNA]</scope>
    <source>
        <strain evidence="4">KCTC 42211</strain>
    </source>
</reference>
<evidence type="ECO:0008006" key="5">
    <source>
        <dbReference type="Google" id="ProtNLM"/>
    </source>
</evidence>
<sequence length="538" mass="57389">MTGCNGRGVRARGRAWLAGAMLMLACTAAGAQIVQGRLALQWGDPGPAQQALPARLSATLVTDEGARIALDPAQARRAAGDLYALSNRRVAVAFAARDRGVLQRTAVEVIVPADRLWQRAPALDAAGRVVAEAPVSGTTRWVTLACRFSDIATEQKTTAFFTSQYGTAAGQLGHYWNEVSYGKINLTGSQAYGWFALPLARGAYVTMVDGEEEADLDKLFTDCAAAADPTVNFTGVQGVNMMFNGDLDGYAWGGGACATLDGVRRCPRVTWNPPWSFGNLAPLAHEMGHGYGLPHSDNSDGDDDTYDNPWDVMSDGWSNATYDGTYGALPKHINIQQRDRLGWVDAARKLIVPAGNFSRTQVALDFASLKGSTHPQMIVLAMPAGADPYATEVYTIEARRRTGTYESALAGDAVIIHRMADYGTAYSVDADVPPADVSNNEGSMFTPGEVWQSPDRSRWIRVDAMTATGFLVTIGPKLRVTGGRLPGLRKAAAPLAPQPAGSLRSAREASHPSPARAGARRAPADRGARGPIAGRRMR</sequence>
<evidence type="ECO:0000256" key="2">
    <source>
        <dbReference type="SAM" id="SignalP"/>
    </source>
</evidence>
<dbReference type="RefSeq" id="WP_386713049.1">
    <property type="nucleotide sequence ID" value="NZ_JBHRYF010000022.1"/>
</dbReference>
<organism evidence="3 4">
    <name type="scientific">Luteimonas notoginsengisoli</name>
    <dbReference type="NCBI Taxonomy" id="1578200"/>
    <lineage>
        <taxon>Bacteria</taxon>
        <taxon>Pseudomonadati</taxon>
        <taxon>Pseudomonadota</taxon>
        <taxon>Gammaproteobacteria</taxon>
        <taxon>Lysobacterales</taxon>
        <taxon>Lysobacteraceae</taxon>
        <taxon>Luteimonas</taxon>
    </lineage>
</organism>
<protein>
    <recommendedName>
        <fullName evidence="5">M6 family metalloprotease domain-containing protein</fullName>
    </recommendedName>
</protein>
<proteinExistence type="predicted"/>
<keyword evidence="4" id="KW-1185">Reference proteome</keyword>
<evidence type="ECO:0000313" key="3">
    <source>
        <dbReference type="EMBL" id="MFC3661501.1"/>
    </source>
</evidence>